<proteinExistence type="predicted"/>
<evidence type="ECO:0000313" key="2">
    <source>
        <dbReference type="EMBL" id="QJA85747.1"/>
    </source>
</evidence>
<keyword evidence="1" id="KW-0472">Membrane</keyword>
<accession>A0A6M3KUG9</accession>
<dbReference type="AlphaFoldDB" id="A0A6M3KUG9"/>
<sequence>MIENVHEWNLWYVFLASLMIMLVVVYFSIKLNKNFMMKKYKDDRSKGINNIGIGYYAKRQDLGRPIDQFEYADTIFCLWHGVIGDAPVYTCRKIKKLLLISPEKNKEQLYQHCIKTTFPNLTIEAFSSEVIGYANKYAKDNNIEVRILNETPTFLFNILNPYNSNGRIQLEEFNLEQPNKDEWQTFTIEKEKQPYLFKTLLDYYESLWQKGKKPNWMK</sequence>
<dbReference type="EMBL" id="MT142593">
    <property type="protein sequence ID" value="QJA85747.1"/>
    <property type="molecule type" value="Genomic_DNA"/>
</dbReference>
<keyword evidence="1" id="KW-1133">Transmembrane helix</keyword>
<gene>
    <name evidence="2" type="ORF">MM415B02178_0003</name>
</gene>
<feature type="transmembrane region" description="Helical" evidence="1">
    <location>
        <begin position="12"/>
        <end position="29"/>
    </location>
</feature>
<keyword evidence="1" id="KW-0812">Transmembrane</keyword>
<name>A0A6M3KUG9_9ZZZZ</name>
<organism evidence="2">
    <name type="scientific">viral metagenome</name>
    <dbReference type="NCBI Taxonomy" id="1070528"/>
    <lineage>
        <taxon>unclassified sequences</taxon>
        <taxon>metagenomes</taxon>
        <taxon>organismal metagenomes</taxon>
    </lineage>
</organism>
<protein>
    <submittedName>
        <fullName evidence="2">Uncharacterized protein</fullName>
    </submittedName>
</protein>
<reference evidence="2" key="1">
    <citation type="submission" date="2020-03" db="EMBL/GenBank/DDBJ databases">
        <title>The deep terrestrial virosphere.</title>
        <authorList>
            <person name="Holmfeldt K."/>
            <person name="Nilsson E."/>
            <person name="Simone D."/>
            <person name="Lopez-Fernandez M."/>
            <person name="Wu X."/>
            <person name="de Brujin I."/>
            <person name="Lundin D."/>
            <person name="Andersson A."/>
            <person name="Bertilsson S."/>
            <person name="Dopson M."/>
        </authorList>
    </citation>
    <scope>NUCLEOTIDE SEQUENCE</scope>
    <source>
        <strain evidence="2">MM415B02178</strain>
    </source>
</reference>
<evidence type="ECO:0000256" key="1">
    <source>
        <dbReference type="SAM" id="Phobius"/>
    </source>
</evidence>